<evidence type="ECO:0000256" key="3">
    <source>
        <dbReference type="SAM" id="Phobius"/>
    </source>
</evidence>
<keyword evidence="1" id="KW-0175">Coiled coil</keyword>
<feature type="compositionally biased region" description="Polar residues" evidence="2">
    <location>
        <begin position="1981"/>
        <end position="1992"/>
    </location>
</feature>
<dbReference type="KEGG" id="tet:TTHERM_01193570"/>
<dbReference type="EMBL" id="GG662431">
    <property type="protein sequence ID" value="EAR82337.2"/>
    <property type="molecule type" value="Genomic_DNA"/>
</dbReference>
<organism evidence="5 6">
    <name type="scientific">Tetrahymena thermophila (strain SB210)</name>
    <dbReference type="NCBI Taxonomy" id="312017"/>
    <lineage>
        <taxon>Eukaryota</taxon>
        <taxon>Sar</taxon>
        <taxon>Alveolata</taxon>
        <taxon>Ciliophora</taxon>
        <taxon>Intramacronucleata</taxon>
        <taxon>Oligohymenophorea</taxon>
        <taxon>Hymenostomatida</taxon>
        <taxon>Tetrahymenina</taxon>
        <taxon>Tetrahymenidae</taxon>
        <taxon>Tetrahymena</taxon>
    </lineage>
</organism>
<feature type="transmembrane region" description="Helical" evidence="3">
    <location>
        <begin position="708"/>
        <end position="728"/>
    </location>
</feature>
<feature type="region of interest" description="Disordered" evidence="2">
    <location>
        <begin position="1866"/>
        <end position="1927"/>
    </location>
</feature>
<sequence length="2152" mass="252860">MNWHIFIYITTLFQLAILTQIQNDIQEQITQYDEQEDKSKLTKTNFTNLYNNYSDQIHRAFKNRILQDSSSSILVNPLKKGMYPDPINKDRQQTSYEEADAVFQVPRQSIVKISIDLRHLTNYTTKNSNNLNFVYGDKKGWEIVIYTIDTSQDYTNFQQGNVIALPYIFTRDSTQKIDAHLFTIFASKDMFLMFYLRINLQYFSNLKPLLAQSSSLTIKTPERAIYGQNKAFGFVIMNNQAVNLPPAMPVMKSDNSYPDTIITYSDLTKDKSNSSLIQPLNITEDERVYNYLINNDKFWINLQQITVPFIPFISNCQNYGEYIFLSDVVESEKNCELYTPEETIVVNPFVFLQNPKSDTCEDVEFTCILDDAFFSSTQYPKFYEQSFQTELFKMTADPIDFQQDIYIDNVNFDPLNLISVVLQSSLPSTKLPKEITLEIGYYQVDQYKKRIVKAGVTFGQMINKSNVDQSSPFTYKFILKFISLGHAELAINFAFNLPVYFILSSIIGTFSIIMIFFYYCFYRTSNIVFRRVVEKKKELFITFKSLKRACYDLWEFLQLYKSLYLGIILAFIPNFIMQFFISFLMLGGFWSNPFFNCSDLSTERICETSIFESFGAAQVPQSKRRGRLGLTFIVIGFYAIIRISSLYIPISQKDKIRDAVKNYKSNQSGKKQNKFFEAISILEEKVELFTSESHDGNIWQDKIWTRGLFIYLTILVIIIYIVVIYLSFSTYYGANIWFFTFILKASQLFIGECLKLYIEDELLLSSISCIMGMSTSISGLGAIDFFDYLFNTYVALGISTFEKTSQVIVVDSIVESIGEYGPQVQNYISKVFQIESNENEGQEGEEDELSKNKHDLLNDNQEKEDNQSQETGQKDLGNSSIFLTENCEDSMMSIDFQDFKLDEQDDKKHNLKQQNSIKLLNGHKNLSSPIANNLNDDQNRKLQSQYSDGDNEEDNIYQQQYEKDSLELAFEELLRQKFTKKAQTLMVRQQTKANSEQENKIDLKLTITIKMFTDFCNNTFTLISTPFVVVCLWMFYDANQMFVKWNINKKGIVYYFLFNVLNIPFTMMVDMLFLKTNEQFHDIGVREYFTLKAEKFKSRFLTWKADEEEKDELHSRIEGELRNINMWCYSSQQFFCLFIFVAGGIGVIEGVLTIIVNNYNIFSDSSSFFLIFILWIPICFLYDFLIVNLFLERIWGVKKEDEAESDAGAGAKSVKNIIELNSPNSNLSKLNQLKNSFTKLIQTNKKQKQPLKITVLDQQQQAVIFSQDNLMQQGSDQQLQNEENNIITAMQFQTGRLGHSINNEVERNQIILNQPKQKNTLPQQLQIKQLTLQNTIKSDQHEFYSILKQSNDDDNQFEQMKELKESLEKNRYLRLFFEEQIDQINDYDISIHQFILSFSQQKEEDKDRLYKLFLHNFKRFKLQKDAYDQFKKLKNIDIKKAVYEKEKKAKYQDIKSHFTEIEYKDQKFLTKFLKLNKVWLRKNMKLFFEDLLYGESKKELLRLRESILTNFSNIYGEIKVQGNQQVIQVKEVFQNVVQPSKQEIAQQLDQPFAQILKIWLRRSRIQKIAQQLIGGYFLRADSISCCYCKSNWGLLVQCKNKSVEDLFHDFYKRECKTYKIVLNVLELFENNRIVVNPYISLQQKLLSYNQQNSNSLNQNEYLDYFSSPQRSFREDYDNSENEYQDTPNDFIDYDDQQNHNQSNQNNLQNNTMLFKQRFVDRWQEYFSSHAQLISVCLECNDKAQNQYLSKIIEQRQKKERELKLLRDALLALTDSKSSQNLRAPTLQQPEEQDSLKRDPSIPNFIVNNFNFKKGGENIINQNQVIQEENCEDQSYIEDKLSKFEDQQDMSGEYTFHRKEEIEQYTQQNYDQNEEEDECNNQQQEDQLIQPTRRQSTKLNQSSRTIKSEKRTHPQNQNQDNGSEANEEDIRNINEQIVNRSFRVLSARKSSVAQYDDSYQEEQPSQLNDSKNSEDDSENSSTYQEQDQQPQYESNKESNNNHNDDDEQEEEDDDEEDEDDVHNVEEEEDQDNANQHHHDGQYMSQDLLSKNTNDKQNIFEQNLLASYDKNIVNKNQQNNIPLNNLFLPKDSQGSKNLFQLNEVDELEEENRKSTQKSNLKDQITERSLENLKVEYIYEQDQINGDEQNNQEEK</sequence>
<evidence type="ECO:0000256" key="2">
    <source>
        <dbReference type="SAM" id="MobiDB-lite"/>
    </source>
</evidence>
<feature type="transmembrane region" description="Helical" evidence="3">
    <location>
        <begin position="499"/>
        <end position="521"/>
    </location>
</feature>
<feature type="compositionally biased region" description="Polar residues" evidence="2">
    <location>
        <begin position="1779"/>
        <end position="1789"/>
    </location>
</feature>
<evidence type="ECO:0000313" key="5">
    <source>
        <dbReference type="EMBL" id="EAR82337.2"/>
    </source>
</evidence>
<feature type="transmembrane region" description="Helical" evidence="3">
    <location>
        <begin position="1015"/>
        <end position="1036"/>
    </location>
</feature>
<feature type="coiled-coil region" evidence="1">
    <location>
        <begin position="1748"/>
        <end position="1775"/>
    </location>
</feature>
<dbReference type="OrthoDB" id="439917at2759"/>
<feature type="compositionally biased region" description="Acidic residues" evidence="2">
    <location>
        <begin position="2003"/>
        <end position="2030"/>
    </location>
</feature>
<keyword evidence="3 5" id="KW-0812">Transmembrane</keyword>
<feature type="compositionally biased region" description="Polar residues" evidence="2">
    <location>
        <begin position="1888"/>
        <end position="1904"/>
    </location>
</feature>
<keyword evidence="3" id="KW-0472">Membrane</keyword>
<dbReference type="Proteomes" id="UP000009168">
    <property type="component" value="Unassembled WGS sequence"/>
</dbReference>
<feature type="region of interest" description="Disordered" evidence="2">
    <location>
        <begin position="915"/>
        <end position="952"/>
    </location>
</feature>
<feature type="signal peptide" evidence="4">
    <location>
        <begin position="1"/>
        <end position="21"/>
    </location>
</feature>
<evidence type="ECO:0000256" key="1">
    <source>
        <dbReference type="SAM" id="Coils"/>
    </source>
</evidence>
<keyword evidence="4" id="KW-0732">Signal</keyword>
<name>Q22AL9_TETTS</name>
<feature type="transmembrane region" description="Helical" evidence="3">
    <location>
        <begin position="563"/>
        <end position="586"/>
    </location>
</feature>
<reference evidence="6" key="1">
    <citation type="journal article" date="2006" name="PLoS Biol.">
        <title>Macronuclear genome sequence of the ciliate Tetrahymena thermophila, a model eukaryote.</title>
        <authorList>
            <person name="Eisen J.A."/>
            <person name="Coyne R.S."/>
            <person name="Wu M."/>
            <person name="Wu D."/>
            <person name="Thiagarajan M."/>
            <person name="Wortman J.R."/>
            <person name="Badger J.H."/>
            <person name="Ren Q."/>
            <person name="Amedeo P."/>
            <person name="Jones K.M."/>
            <person name="Tallon L.J."/>
            <person name="Delcher A.L."/>
            <person name="Salzberg S.L."/>
            <person name="Silva J.C."/>
            <person name="Haas B.J."/>
            <person name="Majoros W.H."/>
            <person name="Farzad M."/>
            <person name="Carlton J.M."/>
            <person name="Smith R.K. Jr."/>
            <person name="Garg J."/>
            <person name="Pearlman R.E."/>
            <person name="Karrer K.M."/>
            <person name="Sun L."/>
            <person name="Manning G."/>
            <person name="Elde N.C."/>
            <person name="Turkewitz A.P."/>
            <person name="Asai D.J."/>
            <person name="Wilkes D.E."/>
            <person name="Wang Y."/>
            <person name="Cai H."/>
            <person name="Collins K."/>
            <person name="Stewart B.A."/>
            <person name="Lee S.R."/>
            <person name="Wilamowska K."/>
            <person name="Weinberg Z."/>
            <person name="Ruzzo W.L."/>
            <person name="Wloga D."/>
            <person name="Gaertig J."/>
            <person name="Frankel J."/>
            <person name="Tsao C.-C."/>
            <person name="Gorovsky M.A."/>
            <person name="Keeling P.J."/>
            <person name="Waller R.F."/>
            <person name="Patron N.J."/>
            <person name="Cherry J.M."/>
            <person name="Stover N.A."/>
            <person name="Krieger C.J."/>
            <person name="del Toro C."/>
            <person name="Ryder H.F."/>
            <person name="Williamson S.C."/>
            <person name="Barbeau R.A."/>
            <person name="Hamilton E.P."/>
            <person name="Orias E."/>
        </authorList>
    </citation>
    <scope>NUCLEOTIDE SEQUENCE [LARGE SCALE GENOMIC DNA]</scope>
    <source>
        <strain evidence="6">SB210</strain>
    </source>
</reference>
<dbReference type="HOGENOM" id="CLU_233443_0_0_1"/>
<feature type="region of interest" description="Disordered" evidence="2">
    <location>
        <begin position="1779"/>
        <end position="1799"/>
    </location>
</feature>
<feature type="transmembrane region" description="Helical" evidence="3">
    <location>
        <begin position="1168"/>
        <end position="1191"/>
    </location>
</feature>
<feature type="compositionally biased region" description="Polar residues" evidence="2">
    <location>
        <begin position="1913"/>
        <end position="1923"/>
    </location>
</feature>
<feature type="transmembrane region" description="Helical" evidence="3">
    <location>
        <begin position="1134"/>
        <end position="1156"/>
    </location>
</feature>
<accession>Q22AL9</accession>
<feature type="transmembrane region" description="Helical" evidence="3">
    <location>
        <begin position="628"/>
        <end position="648"/>
    </location>
</feature>
<protein>
    <submittedName>
        <fullName evidence="5">Transmembrane protein, putative</fullName>
    </submittedName>
</protein>
<dbReference type="GeneID" id="7836955"/>
<feature type="transmembrane region" description="Helical" evidence="3">
    <location>
        <begin position="1052"/>
        <end position="1074"/>
    </location>
</feature>
<feature type="region of interest" description="Disordered" evidence="2">
    <location>
        <begin position="1951"/>
        <end position="2037"/>
    </location>
</feature>
<dbReference type="STRING" id="312017.Q22AL9"/>
<keyword evidence="3" id="KW-1133">Transmembrane helix</keyword>
<dbReference type="RefSeq" id="XP_001030000.2">
    <property type="nucleotide sequence ID" value="XM_001030000.3"/>
</dbReference>
<proteinExistence type="predicted"/>
<dbReference type="InParanoid" id="Q22AL9"/>
<feature type="compositionally biased region" description="Polar residues" evidence="2">
    <location>
        <begin position="915"/>
        <end position="948"/>
    </location>
</feature>
<evidence type="ECO:0000256" key="4">
    <source>
        <dbReference type="SAM" id="SignalP"/>
    </source>
</evidence>
<keyword evidence="6" id="KW-1185">Reference proteome</keyword>
<gene>
    <name evidence="5" type="ORF">TTHERM_01193570</name>
</gene>
<feature type="chain" id="PRO_5004200548" evidence="4">
    <location>
        <begin position="22"/>
        <end position="2152"/>
    </location>
</feature>
<evidence type="ECO:0000313" key="6">
    <source>
        <dbReference type="Proteomes" id="UP000009168"/>
    </source>
</evidence>